<protein>
    <recommendedName>
        <fullName evidence="4">PEP-CTERM protein-sorting domain-containing protein</fullName>
    </recommendedName>
</protein>
<accession>A0A177NUL1</accession>
<dbReference type="OrthoDB" id="5569657at2"/>
<proteinExistence type="predicted"/>
<evidence type="ECO:0000313" key="2">
    <source>
        <dbReference type="EMBL" id="OAI20770.1"/>
    </source>
</evidence>
<organism evidence="2 3">
    <name type="scientific">Methylomonas koyamae</name>
    <dbReference type="NCBI Taxonomy" id="702114"/>
    <lineage>
        <taxon>Bacteria</taxon>
        <taxon>Pseudomonadati</taxon>
        <taxon>Pseudomonadota</taxon>
        <taxon>Gammaproteobacteria</taxon>
        <taxon>Methylococcales</taxon>
        <taxon>Methylococcaceae</taxon>
        <taxon>Methylomonas</taxon>
    </lineage>
</organism>
<evidence type="ECO:0008006" key="4">
    <source>
        <dbReference type="Google" id="ProtNLM"/>
    </source>
</evidence>
<dbReference type="Proteomes" id="UP000077857">
    <property type="component" value="Unassembled WGS sequence"/>
</dbReference>
<keyword evidence="1" id="KW-0732">Signal</keyword>
<evidence type="ECO:0000313" key="3">
    <source>
        <dbReference type="Proteomes" id="UP000077857"/>
    </source>
</evidence>
<dbReference type="NCBIfam" id="TIGR02595">
    <property type="entry name" value="PEP_CTERM"/>
    <property type="match status" value="1"/>
</dbReference>
<dbReference type="InterPro" id="IPR013424">
    <property type="entry name" value="Ice-binding_C"/>
</dbReference>
<name>A0A177NUL1_9GAMM</name>
<gene>
    <name evidence="2" type="ORF">A1507_04770</name>
</gene>
<feature type="chain" id="PRO_5008069557" description="PEP-CTERM protein-sorting domain-containing protein" evidence="1">
    <location>
        <begin position="34"/>
        <end position="222"/>
    </location>
</feature>
<evidence type="ECO:0000256" key="1">
    <source>
        <dbReference type="SAM" id="SignalP"/>
    </source>
</evidence>
<sequence>MLQRMNKVNKCLPGLRLVLLALTLALFAGNAVSATLIDDFSDFQAIGNGSDGPLPISGSDLSGITRTLTATPFANGDTSEVVVEQGLLTVSNGSNGGFASVLYSFDTIDLASLAGAFVLATEFMDLSHQVQLIANGSSIFGFTDLGLGEHIIAFSQFSDASVFGHLTSLELKFQGTDAWDAQFRLLATNGNSVPEPSVIALLAIGLLASGFGSPKKPLLAKV</sequence>
<reference evidence="2 3" key="1">
    <citation type="submission" date="2016-03" db="EMBL/GenBank/DDBJ databases">
        <authorList>
            <person name="Ploux O."/>
        </authorList>
    </citation>
    <scope>NUCLEOTIDE SEQUENCE [LARGE SCALE GENOMIC DNA]</scope>
    <source>
        <strain evidence="2 3">R-45378</strain>
    </source>
</reference>
<dbReference type="AlphaFoldDB" id="A0A177NUL1"/>
<dbReference type="EMBL" id="LUUJ01000011">
    <property type="protein sequence ID" value="OAI20770.1"/>
    <property type="molecule type" value="Genomic_DNA"/>
</dbReference>
<comment type="caution">
    <text evidence="2">The sequence shown here is derived from an EMBL/GenBank/DDBJ whole genome shotgun (WGS) entry which is preliminary data.</text>
</comment>
<feature type="signal peptide" evidence="1">
    <location>
        <begin position="1"/>
        <end position="33"/>
    </location>
</feature>